<dbReference type="InterPro" id="IPR011042">
    <property type="entry name" value="6-blade_b-propeller_TolB-like"/>
</dbReference>
<accession>A0ABV0CWA1</accession>
<dbReference type="GO" id="GO:0016491">
    <property type="term" value="F:oxidoreductase activity"/>
    <property type="evidence" value="ECO:0007669"/>
    <property type="project" value="UniProtKB-KW"/>
</dbReference>
<dbReference type="PANTHER" id="PTHR19328:SF75">
    <property type="entry name" value="ALDOSE SUGAR DEHYDROGENASE YLII"/>
    <property type="match status" value="1"/>
</dbReference>
<organism evidence="3 4">
    <name type="scientific">Aurantiacibacter flavus</name>
    <dbReference type="NCBI Taxonomy" id="3145232"/>
    <lineage>
        <taxon>Bacteria</taxon>
        <taxon>Pseudomonadati</taxon>
        <taxon>Pseudomonadota</taxon>
        <taxon>Alphaproteobacteria</taxon>
        <taxon>Sphingomonadales</taxon>
        <taxon>Erythrobacteraceae</taxon>
        <taxon>Aurantiacibacter</taxon>
    </lineage>
</organism>
<dbReference type="Proteomes" id="UP001484535">
    <property type="component" value="Unassembled WGS sequence"/>
</dbReference>
<dbReference type="EC" id="1.1.5.-" evidence="3"/>
<name>A0ABV0CWA1_9SPHN</name>
<feature type="domain" description="Glucose/Sorbosone dehydrogenase" evidence="2">
    <location>
        <begin position="59"/>
        <end position="391"/>
    </location>
</feature>
<dbReference type="Pfam" id="PF07995">
    <property type="entry name" value="GSDH"/>
    <property type="match status" value="1"/>
</dbReference>
<evidence type="ECO:0000313" key="4">
    <source>
        <dbReference type="Proteomes" id="UP001484535"/>
    </source>
</evidence>
<keyword evidence="3" id="KW-0560">Oxidoreductase</keyword>
<feature type="chain" id="PRO_5045610240" evidence="1">
    <location>
        <begin position="26"/>
        <end position="396"/>
    </location>
</feature>
<evidence type="ECO:0000259" key="2">
    <source>
        <dbReference type="Pfam" id="PF07995"/>
    </source>
</evidence>
<evidence type="ECO:0000256" key="1">
    <source>
        <dbReference type="SAM" id="SignalP"/>
    </source>
</evidence>
<dbReference type="SUPFAM" id="SSF50952">
    <property type="entry name" value="Soluble quinoprotein glucose dehydrogenase"/>
    <property type="match status" value="1"/>
</dbReference>
<dbReference type="InterPro" id="IPR012938">
    <property type="entry name" value="Glc/Sorbosone_DH"/>
</dbReference>
<comment type="caution">
    <text evidence="3">The sequence shown here is derived from an EMBL/GenBank/DDBJ whole genome shotgun (WGS) entry which is preliminary data.</text>
</comment>
<evidence type="ECO:0000313" key="3">
    <source>
        <dbReference type="EMBL" id="MEN7536980.1"/>
    </source>
</evidence>
<dbReference type="Gene3D" id="2.120.10.30">
    <property type="entry name" value="TolB, C-terminal domain"/>
    <property type="match status" value="1"/>
</dbReference>
<dbReference type="EMBL" id="JBDLBR010000002">
    <property type="protein sequence ID" value="MEN7536980.1"/>
    <property type="molecule type" value="Genomic_DNA"/>
</dbReference>
<dbReference type="InterPro" id="IPR011041">
    <property type="entry name" value="Quinoprot_gluc/sorb_DH_b-prop"/>
</dbReference>
<dbReference type="PROSITE" id="PS51257">
    <property type="entry name" value="PROKAR_LIPOPROTEIN"/>
    <property type="match status" value="1"/>
</dbReference>
<keyword evidence="1" id="KW-0732">Signal</keyword>
<reference evidence="3 4" key="1">
    <citation type="submission" date="2024-05" db="EMBL/GenBank/DDBJ databases">
        <authorList>
            <person name="Park S."/>
        </authorList>
    </citation>
    <scope>NUCLEOTIDE SEQUENCE [LARGE SCALE GENOMIC DNA]</scope>
    <source>
        <strain evidence="3 4">DGU5</strain>
    </source>
</reference>
<keyword evidence="4" id="KW-1185">Reference proteome</keyword>
<feature type="signal peptide" evidence="1">
    <location>
        <begin position="1"/>
        <end position="25"/>
    </location>
</feature>
<gene>
    <name evidence="3" type="ORF">ABDJ38_07320</name>
</gene>
<proteinExistence type="predicted"/>
<sequence>MRKSILSTPLFTVSLILASCSGLGAGDSTAQEPAGLSAGEVVALEEGSPFTATSHGTFAEPWAIAEEPGTGNLLITEKAGTAKLFRPADGSVLEITSGLPEVAYGGQGGLGDVVFAPDYTTSGTVYLSWAKADEGDARRAALGRGKLVCSEESCALECFTQIWQQSLAIESNGHFSHKIAFAPDGQYLFLSSGDRQQQDPAQDRTNNLGAVLRLNLDGTPAAGNPFAEEGSPTDQIWTYGQRNILGLKFDAAGNLWELEHGPRGGDELNLVVEGANYGWPARSNGVNYNGDNIPDHTADDGFTKPAIFWTPVIAPGDMIFYEGDMFADWQGQILIANLATTSIVRVALDAANNAATEEARYAFPKRLRDIVEASDGAIWVIEDGDNGRLLRLTPAG</sequence>
<protein>
    <submittedName>
        <fullName evidence="3">PQQ-dependent sugar dehydrogenase</fullName>
        <ecNumber evidence="3">1.1.5.-</ecNumber>
    </submittedName>
</protein>
<dbReference type="PANTHER" id="PTHR19328">
    <property type="entry name" value="HEDGEHOG-INTERACTING PROTEIN"/>
    <property type="match status" value="1"/>
</dbReference>
<dbReference type="RefSeq" id="WP_346784428.1">
    <property type="nucleotide sequence ID" value="NZ_JBDLBR010000002.1"/>
</dbReference>